<dbReference type="Gene3D" id="1.10.287.1490">
    <property type="match status" value="1"/>
</dbReference>
<dbReference type="Proteomes" id="UP000188145">
    <property type="component" value="Chromosome"/>
</dbReference>
<evidence type="ECO:0000259" key="1">
    <source>
        <dbReference type="Pfam" id="PF24481"/>
    </source>
</evidence>
<organism evidence="2 3">
    <name type="scientific">Tessaracoccus aquimaris</name>
    <dbReference type="NCBI Taxonomy" id="1332264"/>
    <lineage>
        <taxon>Bacteria</taxon>
        <taxon>Bacillati</taxon>
        <taxon>Actinomycetota</taxon>
        <taxon>Actinomycetes</taxon>
        <taxon>Propionibacteriales</taxon>
        <taxon>Propionibacteriaceae</taxon>
        <taxon>Tessaracoccus</taxon>
    </lineage>
</organism>
<dbReference type="Pfam" id="PF24481">
    <property type="entry name" value="CT398_CC"/>
    <property type="match status" value="1"/>
</dbReference>
<sequence length="246" mass="26748">MLAEPAVQRTLLTLADLDSEIARVQHAARNLPHHKAITALMEARQGVTDELVASNIEVDDLGIAVAKAETDLAPVKARLVRNQERIDDGSVSDPKTLRSLQDEVAHLTRRIGELEDAELEVMGQLEDATAHRDKIAAQKAEVETRLRDEVAGRDLAVEKLRKESADLVATRAPIAAKMPTDLMGLYERLRAASGLGAAPLKAGRCGGCQLQLTLSDVATYRRAPANEVLRCVECDRILIRTPESGI</sequence>
<dbReference type="PANTHER" id="PTHR39082:SF1">
    <property type="entry name" value="SCAVENGER RECEPTOR CLASS A MEMBER 3"/>
    <property type="match status" value="1"/>
</dbReference>
<gene>
    <name evidence="2" type="ORF">BW730_08635</name>
</gene>
<reference evidence="3" key="1">
    <citation type="submission" date="2017-02" db="EMBL/GenBank/DDBJ databases">
        <title>Tessaracoccus aquaemaris sp. nov., isolated from the intestine of a Korean rockfish, Sebastes schlegelii, in a marine aquaculture pond.</title>
        <authorList>
            <person name="Tak E.J."/>
            <person name="Bae J.-W."/>
        </authorList>
    </citation>
    <scope>NUCLEOTIDE SEQUENCE [LARGE SCALE GENOMIC DNA]</scope>
    <source>
        <strain evidence="3">NSG39</strain>
    </source>
</reference>
<dbReference type="InterPro" id="IPR056003">
    <property type="entry name" value="CT398_CC_hairpin"/>
</dbReference>
<name>A0A1Q2CN63_9ACTN</name>
<feature type="domain" description="CT398-like coiled coil hairpin" evidence="1">
    <location>
        <begin position="14"/>
        <end position="194"/>
    </location>
</feature>
<dbReference type="STRING" id="1332264.BW730_08635"/>
<dbReference type="InterPro" id="IPR052376">
    <property type="entry name" value="Oxidative_Scav/Glycosyltrans"/>
</dbReference>
<keyword evidence="3" id="KW-1185">Reference proteome</keyword>
<evidence type="ECO:0000313" key="2">
    <source>
        <dbReference type="EMBL" id="AQP47546.1"/>
    </source>
</evidence>
<dbReference type="PANTHER" id="PTHR39082">
    <property type="entry name" value="PHOSPHOLIPASE C-BETA-2-RELATED"/>
    <property type="match status" value="1"/>
</dbReference>
<protein>
    <recommendedName>
        <fullName evidence="1">CT398-like coiled coil hairpin domain-containing protein</fullName>
    </recommendedName>
</protein>
<dbReference type="KEGG" id="tes:BW730_08635"/>
<accession>A0A1Q2CN63</accession>
<evidence type="ECO:0000313" key="3">
    <source>
        <dbReference type="Proteomes" id="UP000188145"/>
    </source>
</evidence>
<proteinExistence type="predicted"/>
<dbReference type="AlphaFoldDB" id="A0A1Q2CN63"/>
<dbReference type="RefSeq" id="WP_077685877.1">
    <property type="nucleotide sequence ID" value="NZ_CP019606.1"/>
</dbReference>
<dbReference type="EMBL" id="CP019606">
    <property type="protein sequence ID" value="AQP47546.1"/>
    <property type="molecule type" value="Genomic_DNA"/>
</dbReference>
<dbReference type="OrthoDB" id="9784388at2"/>